<protein>
    <submittedName>
        <fullName evidence="1">Uncharacterized protein</fullName>
    </submittedName>
</protein>
<evidence type="ECO:0000313" key="1">
    <source>
        <dbReference type="EMBL" id="GFY39938.1"/>
    </source>
</evidence>
<keyword evidence="2" id="KW-1185">Reference proteome</keyword>
<name>A0A8X6WRD9_9ARAC</name>
<accession>A0A8X6WRD9</accession>
<dbReference type="EMBL" id="BMAV01001594">
    <property type="protein sequence ID" value="GFY39938.1"/>
    <property type="molecule type" value="Genomic_DNA"/>
</dbReference>
<organism evidence="1 2">
    <name type="scientific">Trichonephila inaurata madagascariensis</name>
    <dbReference type="NCBI Taxonomy" id="2747483"/>
    <lineage>
        <taxon>Eukaryota</taxon>
        <taxon>Metazoa</taxon>
        <taxon>Ecdysozoa</taxon>
        <taxon>Arthropoda</taxon>
        <taxon>Chelicerata</taxon>
        <taxon>Arachnida</taxon>
        <taxon>Araneae</taxon>
        <taxon>Araneomorphae</taxon>
        <taxon>Entelegynae</taxon>
        <taxon>Araneoidea</taxon>
        <taxon>Nephilidae</taxon>
        <taxon>Trichonephila</taxon>
        <taxon>Trichonephila inaurata</taxon>
    </lineage>
</organism>
<evidence type="ECO:0000313" key="2">
    <source>
        <dbReference type="Proteomes" id="UP000886998"/>
    </source>
</evidence>
<dbReference type="AlphaFoldDB" id="A0A8X6WRD9"/>
<gene>
    <name evidence="1" type="ORF">TNIN_259941</name>
</gene>
<reference evidence="1" key="1">
    <citation type="submission" date="2020-08" db="EMBL/GenBank/DDBJ databases">
        <title>Multicomponent nature underlies the extraordinary mechanical properties of spider dragline silk.</title>
        <authorList>
            <person name="Kono N."/>
            <person name="Nakamura H."/>
            <person name="Mori M."/>
            <person name="Yoshida Y."/>
            <person name="Ohtoshi R."/>
            <person name="Malay A.D."/>
            <person name="Moran D.A.P."/>
            <person name="Tomita M."/>
            <person name="Numata K."/>
            <person name="Arakawa K."/>
        </authorList>
    </citation>
    <scope>NUCLEOTIDE SEQUENCE</scope>
</reference>
<sequence>MEILLGLRSKRSAMCCPRDPEFLCESESSRCIPLPFEMRQRRRYRNAGEEYITDESAYRLYFGNSNKELEKLP</sequence>
<dbReference type="Proteomes" id="UP000886998">
    <property type="component" value="Unassembled WGS sequence"/>
</dbReference>
<comment type="caution">
    <text evidence="1">The sequence shown here is derived from an EMBL/GenBank/DDBJ whole genome shotgun (WGS) entry which is preliminary data.</text>
</comment>
<proteinExistence type="predicted"/>